<evidence type="ECO:0000313" key="14">
    <source>
        <dbReference type="Proteomes" id="UP000034228"/>
    </source>
</evidence>
<dbReference type="Pfam" id="PF08351">
    <property type="entry name" value="TmcA_N"/>
    <property type="match status" value="1"/>
</dbReference>
<dbReference type="GO" id="GO:0051391">
    <property type="term" value="P:tRNA acetylation"/>
    <property type="evidence" value="ECO:0007669"/>
    <property type="project" value="UniProtKB-UniRule"/>
</dbReference>
<gene>
    <name evidence="9" type="primary">tmcA</name>
    <name evidence="13" type="ORF">WG68_18275</name>
</gene>
<accession>A0A0M2UZV1</accession>
<comment type="caution">
    <text evidence="9">Lacks conserved residue(s) required for the propagation of feature annotation.</text>
</comment>
<evidence type="ECO:0000259" key="10">
    <source>
        <dbReference type="Pfam" id="PF05127"/>
    </source>
</evidence>
<keyword evidence="6 9" id="KW-0067">ATP-binding</keyword>
<feature type="domain" description="N-acetyltransferase" evidence="12">
    <location>
        <begin position="512"/>
        <end position="564"/>
    </location>
</feature>
<dbReference type="GO" id="GO:0000049">
    <property type="term" value="F:tRNA binding"/>
    <property type="evidence" value="ECO:0007669"/>
    <property type="project" value="UniProtKB-UniRule"/>
</dbReference>
<dbReference type="Gene3D" id="3.40.50.300">
    <property type="entry name" value="P-loop containing nucleotide triphosphate hydrolases"/>
    <property type="match status" value="1"/>
</dbReference>
<feature type="domain" description="TcmA/NAT10 helicase" evidence="10">
    <location>
        <begin position="208"/>
        <end position="363"/>
    </location>
</feature>
<evidence type="ECO:0000256" key="9">
    <source>
        <dbReference type="HAMAP-Rule" id="MF_01886"/>
    </source>
</evidence>
<feature type="binding site" evidence="9">
    <location>
        <position position="529"/>
    </location>
    <ligand>
        <name>acetyl-CoA</name>
        <dbReference type="ChEBI" id="CHEBI:57288"/>
    </ligand>
</feature>
<dbReference type="InterPro" id="IPR032672">
    <property type="entry name" value="TmcA/NAT10/Kre33"/>
</dbReference>
<dbReference type="InterPro" id="IPR013562">
    <property type="entry name" value="TmcA/NAT10_N"/>
</dbReference>
<dbReference type="OrthoDB" id="5578851at2"/>
<name>A0A0M2UZV1_9GAMM</name>
<keyword evidence="8 9" id="KW-0012">Acyltransferase</keyword>
<proteinExistence type="inferred from homology"/>
<keyword evidence="2 9" id="KW-0820">tRNA-binding</keyword>
<evidence type="ECO:0000313" key="13">
    <source>
        <dbReference type="EMBL" id="KKO43886.1"/>
    </source>
</evidence>
<dbReference type="GO" id="GO:0002101">
    <property type="term" value="P:tRNA wobble cytosine modification"/>
    <property type="evidence" value="ECO:0007669"/>
    <property type="project" value="UniProtKB-UniRule"/>
</dbReference>
<dbReference type="InterPro" id="IPR000182">
    <property type="entry name" value="GNAT_dom"/>
</dbReference>
<keyword evidence="7 9" id="KW-0694">RNA-binding</keyword>
<dbReference type="GO" id="GO:1904812">
    <property type="term" value="P:rRNA acetylation involved in maturation of SSU-rRNA"/>
    <property type="evidence" value="ECO:0007669"/>
    <property type="project" value="TreeGrafter"/>
</dbReference>
<sequence>MPLASLLPPLLAEAASRHCRLPVLLQGDPGQVLSQALAVVAQRQPQKLYWLGQDAPAGSIALQAGNNYQLLGSECDMLIINACNGINADLIAASAGCLRAGGLWLILAPPDQQWCQQANPAHASLLPYPHAPATHQGQFIRFWLILLAHCPLLKLTLSNNQLQITQQLILPPYHTPTPVAPPYASADQQQAVSAILKVVSGHRKRPLVLVADRGRGKSAALGIAAALLVQQGKQKLIITAASPGAAATAINHYQQQMADNPGLHYMPVDQLLLAQPELDLLFIDEAAALPTAILKQLADRYSRIVFATTEHGYEGTGRGFQLRFQSYLDQTQPCWKRLQLTQPVRYQQHDPLEQLIFRSFLLQQPTTAPLYQPGQPLQLRQYQPNDWLAAPDELLAVFHLLSQAHYQTQVKDLAALLDNPQLSVVALYQNGALLACALLSYEGELEAMLCQHIYQGKRRVQGHLLAQSLAFHLAQPQLASQRLVRIMRIAVALPLQSSGLGSYLLGQIASLLKAQHIDWLGTSFGVNPELLSFWLTAGYTPVRLSHFADNASSEPSILMLKALNANALTAQQLRQKLGSELYNCLTEYPENLSFSVVKELIQPPAASLNQTELELLQLFAIGQRPYQLVVGLLLIWFNKNYLQLDPLTGEVLAARLWQKQNWQHISQRFQLAGKSDCIQLIQKQILKGTDWSCQ</sequence>
<feature type="binding site" evidence="9">
    <location>
        <begin position="489"/>
        <end position="491"/>
    </location>
    <ligand>
        <name>acetyl-CoA</name>
        <dbReference type="ChEBI" id="CHEBI:57288"/>
    </ligand>
</feature>
<keyword evidence="5 9" id="KW-0547">Nucleotide-binding</keyword>
<dbReference type="EMBL" id="LAHO01000024">
    <property type="protein sequence ID" value="KKO43886.1"/>
    <property type="molecule type" value="Genomic_DNA"/>
</dbReference>
<dbReference type="SUPFAM" id="SSF52540">
    <property type="entry name" value="P-loop containing nucleoside triphosphate hydrolases"/>
    <property type="match status" value="1"/>
</dbReference>
<dbReference type="InterPro" id="IPR024914">
    <property type="entry name" value="tRNA_acetyltr_TmcA"/>
</dbReference>
<dbReference type="InterPro" id="IPR027417">
    <property type="entry name" value="P-loop_NTPase"/>
</dbReference>
<dbReference type="PANTHER" id="PTHR10925:SF5">
    <property type="entry name" value="RNA CYTIDINE ACETYLTRANSFERASE"/>
    <property type="match status" value="1"/>
</dbReference>
<feature type="binding site" evidence="9">
    <location>
        <position position="345"/>
    </location>
    <ligand>
        <name>ATP</name>
        <dbReference type="ChEBI" id="CHEBI:30616"/>
    </ligand>
</feature>
<evidence type="ECO:0000256" key="1">
    <source>
        <dbReference type="ARBA" id="ARBA00022490"/>
    </source>
</evidence>
<dbReference type="HAMAP" id="MF_01886">
    <property type="entry name" value="tRNA_acetyltr_TmcA"/>
    <property type="match status" value="1"/>
</dbReference>
<dbReference type="InterPro" id="IPR016181">
    <property type="entry name" value="Acyl_CoA_acyltransferase"/>
</dbReference>
<dbReference type="GO" id="GO:0005524">
    <property type="term" value="F:ATP binding"/>
    <property type="evidence" value="ECO:0007669"/>
    <property type="project" value="UniProtKB-UniRule"/>
</dbReference>
<dbReference type="EC" id="2.3.1.193" evidence="9"/>
<comment type="catalytic activity">
    <reaction evidence="9">
        <text>cytidine(34) in elongator tRNA(Met) + acetyl-CoA + ATP + H2O = N(4)-acetylcytidine(34) in elongator tRNA(Met) + ADP + phosphate + CoA + H(+)</text>
        <dbReference type="Rhea" id="RHEA:43788"/>
        <dbReference type="Rhea" id="RHEA-COMP:10693"/>
        <dbReference type="Rhea" id="RHEA-COMP:10694"/>
        <dbReference type="ChEBI" id="CHEBI:15377"/>
        <dbReference type="ChEBI" id="CHEBI:15378"/>
        <dbReference type="ChEBI" id="CHEBI:30616"/>
        <dbReference type="ChEBI" id="CHEBI:43474"/>
        <dbReference type="ChEBI" id="CHEBI:57287"/>
        <dbReference type="ChEBI" id="CHEBI:57288"/>
        <dbReference type="ChEBI" id="CHEBI:74900"/>
        <dbReference type="ChEBI" id="CHEBI:82748"/>
        <dbReference type="ChEBI" id="CHEBI:456216"/>
        <dbReference type="EC" id="2.3.1.193"/>
    </reaction>
</comment>
<dbReference type="SUPFAM" id="SSF55729">
    <property type="entry name" value="Acyl-CoA N-acyltransferases (Nat)"/>
    <property type="match status" value="1"/>
</dbReference>
<comment type="caution">
    <text evidence="13">The sequence shown here is derived from an EMBL/GenBank/DDBJ whole genome shotgun (WGS) entry which is preliminary data.</text>
</comment>
<feature type="domain" description="N-acetyltransferase" evidence="12">
    <location>
        <begin position="398"/>
        <end position="509"/>
    </location>
</feature>
<evidence type="ECO:0000256" key="4">
    <source>
        <dbReference type="ARBA" id="ARBA00022694"/>
    </source>
</evidence>
<comment type="subcellular location">
    <subcellularLocation>
        <location evidence="9">Cytoplasm</location>
    </subcellularLocation>
</comment>
<keyword evidence="4 9" id="KW-0819">tRNA processing</keyword>
<dbReference type="Pfam" id="PF05127">
    <property type="entry name" value="NAT10_TcmA_helicase"/>
    <property type="match status" value="1"/>
</dbReference>
<keyword evidence="14" id="KW-1185">Reference proteome</keyword>
<dbReference type="InterPro" id="IPR038321">
    <property type="entry name" value="TmcA_C_sf"/>
</dbReference>
<organism evidence="13 14">
    <name type="scientific">Arsukibacterium ikkense</name>
    <dbReference type="NCBI Taxonomy" id="336831"/>
    <lineage>
        <taxon>Bacteria</taxon>
        <taxon>Pseudomonadati</taxon>
        <taxon>Pseudomonadota</taxon>
        <taxon>Gammaproteobacteria</taxon>
        <taxon>Chromatiales</taxon>
        <taxon>Chromatiaceae</taxon>
        <taxon>Arsukibacterium</taxon>
    </lineage>
</organism>
<feature type="domain" description="TmcA/NAT10 N-terminal" evidence="11">
    <location>
        <begin position="10"/>
        <end position="147"/>
    </location>
</feature>
<protein>
    <recommendedName>
        <fullName evidence="9">tRNA(Met) cytidine acetyltransferase TmcA</fullName>
        <ecNumber evidence="9">2.3.1.193</ecNumber>
    </recommendedName>
</protein>
<dbReference type="Gene3D" id="1.20.120.890">
    <property type="entry name" value="tRNA(Met) cytidine acetyltransferase, tail domain"/>
    <property type="match status" value="1"/>
</dbReference>
<comment type="function">
    <text evidence="9">Catalyzes the formation of N(4)-acetylcytidine (ac(4)C) at the wobble position of tRNA(Met), by using acetyl-CoA as an acetyl donor and ATP (or GTP).</text>
</comment>
<dbReference type="Gene3D" id="3.40.50.11040">
    <property type="match status" value="1"/>
</dbReference>
<evidence type="ECO:0000259" key="11">
    <source>
        <dbReference type="Pfam" id="PF08351"/>
    </source>
</evidence>
<keyword evidence="1 9" id="KW-0963">Cytoplasm</keyword>
<dbReference type="Gene3D" id="3.40.630.30">
    <property type="match status" value="1"/>
</dbReference>
<evidence type="ECO:0000256" key="2">
    <source>
        <dbReference type="ARBA" id="ARBA00022555"/>
    </source>
</evidence>
<dbReference type="Pfam" id="PF13718">
    <property type="entry name" value="GNAT_acetyltr_2"/>
    <property type="match status" value="2"/>
</dbReference>
<dbReference type="PANTHER" id="PTHR10925">
    <property type="entry name" value="N-ACETYLTRANSFERASE 10"/>
    <property type="match status" value="1"/>
</dbReference>
<feature type="binding site" evidence="9">
    <location>
        <position position="188"/>
    </location>
    <ligand>
        <name>ATP</name>
        <dbReference type="ChEBI" id="CHEBI:30616"/>
    </ligand>
</feature>
<evidence type="ECO:0000256" key="8">
    <source>
        <dbReference type="ARBA" id="ARBA00023315"/>
    </source>
</evidence>
<dbReference type="AlphaFoldDB" id="A0A0M2UZV1"/>
<dbReference type="GO" id="GO:0051392">
    <property type="term" value="F:tRNA cytidine N4-acetyltransferase activity"/>
    <property type="evidence" value="ECO:0007669"/>
    <property type="project" value="UniProtKB-UniRule"/>
</dbReference>
<dbReference type="Proteomes" id="UP000034228">
    <property type="component" value="Unassembled WGS sequence"/>
</dbReference>
<dbReference type="GO" id="GO:0005737">
    <property type="term" value="C:cytoplasm"/>
    <property type="evidence" value="ECO:0007669"/>
    <property type="project" value="UniProtKB-SubCell"/>
</dbReference>
<keyword evidence="3 9" id="KW-0808">Transferase</keyword>
<dbReference type="InterPro" id="IPR007807">
    <property type="entry name" value="TcmA/NAT10_helicase"/>
</dbReference>
<dbReference type="STRING" id="336831.WG68_18275"/>
<dbReference type="GO" id="GO:1990883">
    <property type="term" value="F:18S rRNA cytidine N-acetyltransferase activity"/>
    <property type="evidence" value="ECO:0007669"/>
    <property type="project" value="TreeGrafter"/>
</dbReference>
<evidence type="ECO:0000256" key="7">
    <source>
        <dbReference type="ARBA" id="ARBA00022884"/>
    </source>
</evidence>
<evidence type="ECO:0000256" key="3">
    <source>
        <dbReference type="ARBA" id="ARBA00022679"/>
    </source>
</evidence>
<evidence type="ECO:0000256" key="6">
    <source>
        <dbReference type="ARBA" id="ARBA00022840"/>
    </source>
</evidence>
<reference evidence="13 14" key="1">
    <citation type="submission" date="2015-03" db="EMBL/GenBank/DDBJ databases">
        <title>Draft genome sequences of two protease-producing strains of Arsukibacterium isolated from two cold and alkaline environments.</title>
        <authorList>
            <person name="Lylloff J.E."/>
            <person name="Skov L.B."/>
            <person name="Jepsen M."/>
            <person name="Hallin P.F."/>
            <person name="Sorensen S.J."/>
            <person name="Stougaard P."/>
            <person name="Glaring M.A."/>
        </authorList>
    </citation>
    <scope>NUCLEOTIDE SEQUENCE [LARGE SCALE GENOMIC DNA]</scope>
    <source>
        <strain evidence="13 14">GCM72</strain>
    </source>
</reference>
<evidence type="ECO:0000256" key="5">
    <source>
        <dbReference type="ARBA" id="ARBA00022741"/>
    </source>
</evidence>
<comment type="similarity">
    <text evidence="9">Belongs to the TmcA family.</text>
</comment>
<evidence type="ECO:0000259" key="12">
    <source>
        <dbReference type="Pfam" id="PF13718"/>
    </source>
</evidence>
<dbReference type="PATRIC" id="fig|336831.14.peg.1048"/>
<dbReference type="RefSeq" id="WP_046559174.1">
    <property type="nucleotide sequence ID" value="NZ_LAHO01000024.1"/>
</dbReference>